<dbReference type="InterPro" id="IPR006171">
    <property type="entry name" value="TOPRIM_dom"/>
</dbReference>
<evidence type="ECO:0000256" key="4">
    <source>
        <dbReference type="ARBA" id="ARBA00022833"/>
    </source>
</evidence>
<keyword evidence="6 7" id="KW-0234">DNA repair</keyword>
<dbReference type="Gene3D" id="1.10.8.420">
    <property type="entry name" value="RecR Domain 1"/>
    <property type="match status" value="1"/>
</dbReference>
<dbReference type="SMART" id="SM00493">
    <property type="entry name" value="TOPRIM"/>
    <property type="match status" value="1"/>
</dbReference>
<dbReference type="Pfam" id="PF13662">
    <property type="entry name" value="Toprim_4"/>
    <property type="match status" value="1"/>
</dbReference>
<evidence type="ECO:0000256" key="6">
    <source>
        <dbReference type="ARBA" id="ARBA00023204"/>
    </source>
</evidence>
<dbReference type="InterPro" id="IPR023627">
    <property type="entry name" value="Rcmb_RecR"/>
</dbReference>
<comment type="function">
    <text evidence="7">May play a role in DNA repair. It seems to be involved in an RecBC-independent recombinational process of DNA repair. It may act with RecF and RecO.</text>
</comment>
<gene>
    <name evidence="7" type="primary">recR</name>
    <name evidence="9" type="ORF">COW11_04180</name>
</gene>
<protein>
    <recommendedName>
        <fullName evidence="7">Recombination protein RecR</fullName>
    </recommendedName>
</protein>
<keyword evidence="5 7" id="KW-0233">DNA recombination</keyword>
<dbReference type="Gene3D" id="6.10.250.240">
    <property type="match status" value="1"/>
</dbReference>
<evidence type="ECO:0000256" key="3">
    <source>
        <dbReference type="ARBA" id="ARBA00022771"/>
    </source>
</evidence>
<dbReference type="EMBL" id="PFGP01000097">
    <property type="protein sequence ID" value="PIW66274.1"/>
    <property type="molecule type" value="Genomic_DNA"/>
</dbReference>
<keyword evidence="4 7" id="KW-0862">Zinc</keyword>
<dbReference type="GO" id="GO:0003677">
    <property type="term" value="F:DNA binding"/>
    <property type="evidence" value="ECO:0007669"/>
    <property type="project" value="UniProtKB-UniRule"/>
</dbReference>
<dbReference type="Gene3D" id="3.40.1360.10">
    <property type="match status" value="1"/>
</dbReference>
<accession>A0A2J0LHE5</accession>
<dbReference type="HAMAP" id="MF_00017">
    <property type="entry name" value="RecR"/>
    <property type="match status" value="1"/>
</dbReference>
<keyword evidence="1 7" id="KW-0479">Metal-binding</keyword>
<evidence type="ECO:0000256" key="5">
    <source>
        <dbReference type="ARBA" id="ARBA00023172"/>
    </source>
</evidence>
<dbReference type="InterPro" id="IPR000093">
    <property type="entry name" value="DNA_Rcmb_RecR"/>
</dbReference>
<dbReference type="CDD" id="cd01025">
    <property type="entry name" value="TOPRIM_recR"/>
    <property type="match status" value="1"/>
</dbReference>
<comment type="caution">
    <text evidence="7">Lacks conserved residue(s) required for the propagation of feature annotation.</text>
</comment>
<dbReference type="PANTHER" id="PTHR30446">
    <property type="entry name" value="RECOMBINATION PROTEIN RECR"/>
    <property type="match status" value="1"/>
</dbReference>
<proteinExistence type="inferred from homology"/>
<comment type="similarity">
    <text evidence="7">Belongs to the RecR family.</text>
</comment>
<comment type="caution">
    <text evidence="9">The sequence shown here is derived from an EMBL/GenBank/DDBJ whole genome shotgun (WGS) entry which is preliminary data.</text>
</comment>
<dbReference type="AlphaFoldDB" id="A0A2J0LHE5"/>
<sequence length="205" mass="22119">MGAYTKSMQLLIDEFSKMPGVGHKSAERMAFYIFKLSQDEASSMASAILKMKETTLFCSACNNLSEGASLCSICGSLTRDKSIVCVVEGPNDVVAVEKAGGYDGVYHVLMGALSPLEGIGPRDIRVKELLDRISSGNIEEVIIATDCDMDGEATALYITKRVKELPQPYNKTKITRIARGVPVGSNVEYADQATLAKALEGRRAI</sequence>
<dbReference type="PANTHER" id="PTHR30446:SF0">
    <property type="entry name" value="RECOMBINATION PROTEIN RECR"/>
    <property type="match status" value="1"/>
</dbReference>
<dbReference type="Pfam" id="PF21175">
    <property type="entry name" value="RecR_C"/>
    <property type="match status" value="1"/>
</dbReference>
<dbReference type="PROSITE" id="PS50880">
    <property type="entry name" value="TOPRIM"/>
    <property type="match status" value="1"/>
</dbReference>
<dbReference type="GO" id="GO:0006281">
    <property type="term" value="P:DNA repair"/>
    <property type="evidence" value="ECO:0007669"/>
    <property type="project" value="UniProtKB-UniRule"/>
</dbReference>
<dbReference type="GO" id="GO:0006310">
    <property type="term" value="P:DNA recombination"/>
    <property type="evidence" value="ECO:0007669"/>
    <property type="project" value="UniProtKB-UniRule"/>
</dbReference>
<evidence type="ECO:0000313" key="9">
    <source>
        <dbReference type="EMBL" id="PIW66274.1"/>
    </source>
</evidence>
<dbReference type="Pfam" id="PF21176">
    <property type="entry name" value="RecR_HhH"/>
    <property type="match status" value="1"/>
</dbReference>
<dbReference type="Proteomes" id="UP000231267">
    <property type="component" value="Unassembled WGS sequence"/>
</dbReference>
<evidence type="ECO:0000313" key="10">
    <source>
        <dbReference type="Proteomes" id="UP000231267"/>
    </source>
</evidence>
<organism evidence="9 10">
    <name type="scientific">Candidatus Taenaricola geysiri</name>
    <dbReference type="NCBI Taxonomy" id="1974752"/>
    <lineage>
        <taxon>Bacteria</taxon>
        <taxon>Pseudomonadati</taxon>
        <taxon>Candidatus Omnitrophota</taxon>
        <taxon>Candidatus Taenaricola</taxon>
    </lineage>
</organism>
<dbReference type="SUPFAM" id="SSF111304">
    <property type="entry name" value="Recombination protein RecR"/>
    <property type="match status" value="1"/>
</dbReference>
<keyword evidence="2 7" id="KW-0227">DNA damage</keyword>
<feature type="domain" description="Toprim" evidence="8">
    <location>
        <begin position="82"/>
        <end position="182"/>
    </location>
</feature>
<evidence type="ECO:0000256" key="7">
    <source>
        <dbReference type="HAMAP-Rule" id="MF_00017"/>
    </source>
</evidence>
<evidence type="ECO:0000256" key="2">
    <source>
        <dbReference type="ARBA" id="ARBA00022763"/>
    </source>
</evidence>
<dbReference type="GO" id="GO:0008270">
    <property type="term" value="F:zinc ion binding"/>
    <property type="evidence" value="ECO:0007669"/>
    <property type="project" value="UniProtKB-KW"/>
</dbReference>
<dbReference type="InterPro" id="IPR034137">
    <property type="entry name" value="TOPRIM_RecR"/>
</dbReference>
<evidence type="ECO:0000256" key="1">
    <source>
        <dbReference type="ARBA" id="ARBA00022723"/>
    </source>
</evidence>
<name>A0A2J0LHE5_9BACT</name>
<reference evidence="9 10" key="1">
    <citation type="submission" date="2017-09" db="EMBL/GenBank/DDBJ databases">
        <title>Depth-based differentiation of microbial function through sediment-hosted aquifers and enrichment of novel symbionts in the deep terrestrial subsurface.</title>
        <authorList>
            <person name="Probst A.J."/>
            <person name="Ladd B."/>
            <person name="Jarett J.K."/>
            <person name="Geller-Mcgrath D.E."/>
            <person name="Sieber C.M."/>
            <person name="Emerson J.B."/>
            <person name="Anantharaman K."/>
            <person name="Thomas B.C."/>
            <person name="Malmstrom R."/>
            <person name="Stieglmeier M."/>
            <person name="Klingl A."/>
            <person name="Woyke T."/>
            <person name="Ryan C.M."/>
            <person name="Banfield J.F."/>
        </authorList>
    </citation>
    <scope>NUCLEOTIDE SEQUENCE [LARGE SCALE GENOMIC DNA]</scope>
    <source>
        <strain evidence="9">CG12_big_fil_rev_8_21_14_0_65_43_15</strain>
    </source>
</reference>
<evidence type="ECO:0000259" key="8">
    <source>
        <dbReference type="PROSITE" id="PS50880"/>
    </source>
</evidence>
<dbReference type="NCBIfam" id="TIGR00615">
    <property type="entry name" value="recR"/>
    <property type="match status" value="1"/>
</dbReference>
<keyword evidence="3 7" id="KW-0863">Zinc-finger</keyword>